<protein>
    <submittedName>
        <fullName evidence="3">Putative phage tail component, N-terminal domain-containing protein</fullName>
    </submittedName>
</protein>
<dbReference type="Pfam" id="PF05709">
    <property type="entry name" value="Sipho_tail"/>
    <property type="match status" value="1"/>
</dbReference>
<feature type="domain" description="Siphovirus-type tail component C-terminal" evidence="2">
    <location>
        <begin position="396"/>
        <end position="477"/>
    </location>
</feature>
<keyword evidence="4" id="KW-1185">Reference proteome</keyword>
<sequence length="478" mass="53544">MPALSFNGVTKNYLTVLRGSSRPAWAPIERDIVTISDLPGGYLSETNIMIRKITIPVLVKADDFTDLEVLKEDLASWLVTEKEEALVFSDEPDRTYFAVVDGTLDLDKLVKRGKGIITFICPDPYKYGPELPIDFQGSDVVSITNEGTAEAEPTFELEVLKPTTFALVQNQSNEYMMIGQPVDIEDFSAVEEYTTLLNNALTSTVGWTDGNNIDGGTIEGTIVSDGNGFVPETWGYAEGWHGPALKTSLSEVLTDFRVEAEVEFNSMDAPGLIGRLEIHLLDEVDEIVGKASIQDTYTGRSYGKGVVRAGDNTVGYHFIEEEPSWYRGNIIKGLLRITRRGKRWGGYITEIVKESGRHHTRSREFYFDEEQQFTRNVAQVQIHFGRRWSHNAPTMKVNNIKVDKINLLTSAQIPYIAGTGDIITFDHTKNGEVLINGEPYEAIPLGADFFPLVPGENRLTVFPFDTFNTIARYRQRFK</sequence>
<organism evidence="3 4">
    <name type="scientific">Thalassobacillus cyri</name>
    <dbReference type="NCBI Taxonomy" id="571932"/>
    <lineage>
        <taxon>Bacteria</taxon>
        <taxon>Bacillati</taxon>
        <taxon>Bacillota</taxon>
        <taxon>Bacilli</taxon>
        <taxon>Bacillales</taxon>
        <taxon>Bacillaceae</taxon>
        <taxon>Thalassobacillus</taxon>
    </lineage>
</organism>
<dbReference type="OrthoDB" id="3078561at2"/>
<reference evidence="3 4" key="1">
    <citation type="submission" date="2016-10" db="EMBL/GenBank/DDBJ databases">
        <authorList>
            <person name="de Groot N.N."/>
        </authorList>
    </citation>
    <scope>NUCLEOTIDE SEQUENCE [LARGE SCALE GENOMIC DNA]</scope>
    <source>
        <strain evidence="3 4">CCM7597</strain>
    </source>
</reference>
<dbReference type="InterPro" id="IPR054738">
    <property type="entry name" value="Siphovirus-type_tail_C"/>
</dbReference>
<dbReference type="AlphaFoldDB" id="A0A1H4C0W1"/>
<dbReference type="EMBL" id="FNQR01000005">
    <property type="protein sequence ID" value="SEA54085.1"/>
    <property type="molecule type" value="Genomic_DNA"/>
</dbReference>
<dbReference type="Proteomes" id="UP000198584">
    <property type="component" value="Unassembled WGS sequence"/>
</dbReference>
<dbReference type="Gene3D" id="2.60.120.860">
    <property type="match status" value="1"/>
</dbReference>
<proteinExistence type="predicted"/>
<gene>
    <name evidence="3" type="ORF">SAMN05421743_105225</name>
</gene>
<evidence type="ECO:0000259" key="2">
    <source>
        <dbReference type="Pfam" id="PF22768"/>
    </source>
</evidence>
<name>A0A1H4C0W1_9BACI</name>
<evidence type="ECO:0000259" key="1">
    <source>
        <dbReference type="Pfam" id="PF05709"/>
    </source>
</evidence>
<dbReference type="STRING" id="571932.SAMN05421743_105225"/>
<evidence type="ECO:0000313" key="3">
    <source>
        <dbReference type="EMBL" id="SEA54085.1"/>
    </source>
</evidence>
<dbReference type="InterPro" id="IPR006520">
    <property type="entry name" value="Dit_BPSPP_N"/>
</dbReference>
<dbReference type="RefSeq" id="WP_093044422.1">
    <property type="nucleotide sequence ID" value="NZ_FNQR01000005.1"/>
</dbReference>
<feature type="domain" description="Siphovirus-type tail component RIFT-related" evidence="1">
    <location>
        <begin position="13"/>
        <end position="121"/>
    </location>
</feature>
<accession>A0A1H4C0W1</accession>
<dbReference type="InterPro" id="IPR008841">
    <property type="entry name" value="Siphovirus-type_tail_N"/>
</dbReference>
<dbReference type="Pfam" id="PF22768">
    <property type="entry name" value="SPP1_Dit"/>
    <property type="match status" value="1"/>
</dbReference>
<dbReference type="Gene3D" id="2.40.30.200">
    <property type="match status" value="1"/>
</dbReference>
<evidence type="ECO:0000313" key="4">
    <source>
        <dbReference type="Proteomes" id="UP000198584"/>
    </source>
</evidence>
<dbReference type="NCBIfam" id="TIGR01633">
    <property type="entry name" value="phi3626_gp14_N"/>
    <property type="match status" value="1"/>
</dbReference>